<gene>
    <name evidence="2" type="ORF">Anapl_00415</name>
</gene>
<organism evidence="2 3">
    <name type="scientific">Anas platyrhynchos</name>
    <name type="common">Mallard</name>
    <name type="synonym">Anas boschas</name>
    <dbReference type="NCBI Taxonomy" id="8839"/>
    <lineage>
        <taxon>Eukaryota</taxon>
        <taxon>Metazoa</taxon>
        <taxon>Chordata</taxon>
        <taxon>Craniata</taxon>
        <taxon>Vertebrata</taxon>
        <taxon>Euteleostomi</taxon>
        <taxon>Archelosauria</taxon>
        <taxon>Archosauria</taxon>
        <taxon>Dinosauria</taxon>
        <taxon>Saurischia</taxon>
        <taxon>Theropoda</taxon>
        <taxon>Coelurosauria</taxon>
        <taxon>Aves</taxon>
        <taxon>Neognathae</taxon>
        <taxon>Galloanserae</taxon>
        <taxon>Anseriformes</taxon>
        <taxon>Anatidae</taxon>
        <taxon>Anatinae</taxon>
        <taxon>Anas</taxon>
    </lineage>
</organism>
<feature type="compositionally biased region" description="Polar residues" evidence="1">
    <location>
        <begin position="1"/>
        <end position="24"/>
    </location>
</feature>
<dbReference type="Proteomes" id="UP000296049">
    <property type="component" value="Unassembled WGS sequence"/>
</dbReference>
<sequence length="350" mass="38396">MNVTGNTGLGCLNSTAPPGNSSPVSLCDREEELESPLGSLLHSPFRSHKNTSTSQASGILWPYTSLHQLLNQRKKKPLTASRPPLTIQAEHGQAVTTLLRDSWKWLVCYPSPHHSNLSEALKETRRRHFSLCRCAPADSGQGQERKQQNSSRKPDPLSPEHGQEALEASRESFSNEILAQSCRSQIKLNLFIREDSSGTEQSIARHVPALASLQVGMVNQAQVLAGHKNTDTSSIVVAEFPILADLRLHGACNTLVLQKADYKSCRSLGYTNIDWLKESREGAGSTATAGSGKEIDRDSVILPCQSDPSQERVHLTARASSNILFAHTEENRFLACAKHWPFITISSMCP</sequence>
<dbReference type="EMBL" id="KB743139">
    <property type="protein sequence ID" value="EOB01079.1"/>
    <property type="molecule type" value="Genomic_DNA"/>
</dbReference>
<proteinExistence type="predicted"/>
<feature type="region of interest" description="Disordered" evidence="1">
    <location>
        <begin position="1"/>
        <end position="29"/>
    </location>
</feature>
<protein>
    <submittedName>
        <fullName evidence="2">Uncharacterized protein</fullName>
    </submittedName>
</protein>
<evidence type="ECO:0000256" key="1">
    <source>
        <dbReference type="SAM" id="MobiDB-lite"/>
    </source>
</evidence>
<dbReference type="AlphaFoldDB" id="R0L629"/>
<feature type="region of interest" description="Disordered" evidence="1">
    <location>
        <begin position="135"/>
        <end position="170"/>
    </location>
</feature>
<evidence type="ECO:0000313" key="3">
    <source>
        <dbReference type="Proteomes" id="UP000296049"/>
    </source>
</evidence>
<accession>R0L629</accession>
<keyword evidence="3" id="KW-1185">Reference proteome</keyword>
<feature type="compositionally biased region" description="Basic and acidic residues" evidence="1">
    <location>
        <begin position="143"/>
        <end position="155"/>
    </location>
</feature>
<reference evidence="3" key="1">
    <citation type="journal article" date="2013" name="Nat. Genet.">
        <title>The duck genome and transcriptome provide insight into an avian influenza virus reservoir species.</title>
        <authorList>
            <person name="Huang Y."/>
            <person name="Li Y."/>
            <person name="Burt D.W."/>
            <person name="Chen H."/>
            <person name="Zhang Y."/>
            <person name="Qian W."/>
            <person name="Kim H."/>
            <person name="Gan S."/>
            <person name="Zhao Y."/>
            <person name="Li J."/>
            <person name="Yi K."/>
            <person name="Feng H."/>
            <person name="Zhu P."/>
            <person name="Li B."/>
            <person name="Liu Q."/>
            <person name="Fairley S."/>
            <person name="Magor K.E."/>
            <person name="Du Z."/>
            <person name="Hu X."/>
            <person name="Goodman L."/>
            <person name="Tafer H."/>
            <person name="Vignal A."/>
            <person name="Lee T."/>
            <person name="Kim K.W."/>
            <person name="Sheng Z."/>
            <person name="An Y."/>
            <person name="Searle S."/>
            <person name="Herrero J."/>
            <person name="Groenen M.A."/>
            <person name="Crooijmans R.P."/>
            <person name="Faraut T."/>
            <person name="Cai Q."/>
            <person name="Webster R.G."/>
            <person name="Aldridge J.R."/>
            <person name="Warren W.C."/>
            <person name="Bartschat S."/>
            <person name="Kehr S."/>
            <person name="Marz M."/>
            <person name="Stadler P.F."/>
            <person name="Smith J."/>
            <person name="Kraus R.H."/>
            <person name="Zhao Y."/>
            <person name="Ren L."/>
            <person name="Fei J."/>
            <person name="Morisson M."/>
            <person name="Kaiser P."/>
            <person name="Griffin D.K."/>
            <person name="Rao M."/>
            <person name="Pitel F."/>
            <person name="Wang J."/>
            <person name="Li N."/>
        </authorList>
    </citation>
    <scope>NUCLEOTIDE SEQUENCE [LARGE SCALE GENOMIC DNA]</scope>
</reference>
<evidence type="ECO:0000313" key="2">
    <source>
        <dbReference type="EMBL" id="EOB01079.1"/>
    </source>
</evidence>
<feature type="compositionally biased region" description="Basic and acidic residues" evidence="1">
    <location>
        <begin position="161"/>
        <end position="170"/>
    </location>
</feature>
<name>R0L629_ANAPL</name>